<feature type="region of interest" description="Disordered" evidence="1">
    <location>
        <begin position="1"/>
        <end position="46"/>
    </location>
</feature>
<evidence type="ECO:0000313" key="3">
    <source>
        <dbReference type="Proteomes" id="UP000026714"/>
    </source>
</evidence>
<evidence type="ECO:0000313" key="2">
    <source>
        <dbReference type="EMBL" id="KDB53090.1"/>
    </source>
</evidence>
<organism evidence="2 3">
    <name type="scientific">Sphaerotilus natans subsp. natans DSM 6575</name>
    <dbReference type="NCBI Taxonomy" id="1286631"/>
    <lineage>
        <taxon>Bacteria</taxon>
        <taxon>Pseudomonadati</taxon>
        <taxon>Pseudomonadota</taxon>
        <taxon>Betaproteobacteria</taxon>
        <taxon>Burkholderiales</taxon>
        <taxon>Sphaerotilaceae</taxon>
        <taxon>Sphaerotilus</taxon>
    </lineage>
</organism>
<comment type="caution">
    <text evidence="2">The sequence shown here is derived from an EMBL/GenBank/DDBJ whole genome shotgun (WGS) entry which is preliminary data.</text>
</comment>
<feature type="compositionally biased region" description="Basic and acidic residues" evidence="1">
    <location>
        <begin position="18"/>
        <end position="38"/>
    </location>
</feature>
<accession>A0A059KP18</accession>
<proteinExistence type="predicted"/>
<protein>
    <submittedName>
        <fullName evidence="2">Uncharacterized protein</fullName>
    </submittedName>
</protein>
<sequence>MLPRKPRGDDDDEEGEREDMTDPETRRPSSVIRPERASAHAHSPILSRTIAMHNRDTMHAVPRPKDAVRPLSRRRRFIALRHHCGPPARASR</sequence>
<name>A0A059KP18_9BURK</name>
<reference evidence="2 3" key="1">
    <citation type="journal article" date="2014" name="FEMS Microbiol. Ecol.">
        <title>Sphaerotilus natans encrusted with nanoball-shaped Fe(III) oxide minerals formed by nitrate-reducing mixotrophic Fe(II) oxidation.</title>
        <authorList>
            <person name="Park S."/>
            <person name="Kim D.H."/>
            <person name="Lee J.H."/>
            <person name="Hur H.G."/>
        </authorList>
    </citation>
    <scope>NUCLEOTIDE SEQUENCE [LARGE SCALE GENOMIC DNA]</scope>
    <source>
        <strain evidence="2 3">DSM 6575</strain>
    </source>
</reference>
<dbReference type="EMBL" id="AZRA01000031">
    <property type="protein sequence ID" value="KDB53090.1"/>
    <property type="molecule type" value="Genomic_DNA"/>
</dbReference>
<evidence type="ECO:0000256" key="1">
    <source>
        <dbReference type="SAM" id="MobiDB-lite"/>
    </source>
</evidence>
<dbReference type="Proteomes" id="UP000026714">
    <property type="component" value="Unassembled WGS sequence"/>
</dbReference>
<dbReference type="AlphaFoldDB" id="A0A059KP18"/>
<gene>
    <name evidence="2" type="ORF">X805_13180</name>
</gene>
<keyword evidence="3" id="KW-1185">Reference proteome</keyword>